<dbReference type="Gene3D" id="3.40.50.1820">
    <property type="entry name" value="alpha/beta hydrolase"/>
    <property type="match status" value="1"/>
</dbReference>
<dbReference type="InterPro" id="IPR000073">
    <property type="entry name" value="AB_hydrolase_1"/>
</dbReference>
<comment type="caution">
    <text evidence="2">The sequence shown here is derived from an EMBL/GenBank/DDBJ whole genome shotgun (WGS) entry which is preliminary data.</text>
</comment>
<dbReference type="InterPro" id="IPR050266">
    <property type="entry name" value="AB_hydrolase_sf"/>
</dbReference>
<evidence type="ECO:0000313" key="2">
    <source>
        <dbReference type="EMBL" id="MCP2159570.1"/>
    </source>
</evidence>
<dbReference type="Proteomes" id="UP001205740">
    <property type="component" value="Unassembled WGS sequence"/>
</dbReference>
<evidence type="ECO:0000313" key="3">
    <source>
        <dbReference type="Proteomes" id="UP001205740"/>
    </source>
</evidence>
<organism evidence="2 3">
    <name type="scientific">Williamsia serinedens</name>
    <dbReference type="NCBI Taxonomy" id="391736"/>
    <lineage>
        <taxon>Bacteria</taxon>
        <taxon>Bacillati</taxon>
        <taxon>Actinomycetota</taxon>
        <taxon>Actinomycetes</taxon>
        <taxon>Mycobacteriales</taxon>
        <taxon>Nocardiaceae</taxon>
        <taxon>Williamsia</taxon>
    </lineage>
</organism>
<evidence type="ECO:0000259" key="1">
    <source>
        <dbReference type="Pfam" id="PF00561"/>
    </source>
</evidence>
<reference evidence="2 3" key="1">
    <citation type="submission" date="2022-06" db="EMBL/GenBank/DDBJ databases">
        <title>Genomic Encyclopedia of Archaeal and Bacterial Type Strains, Phase II (KMG-II): from individual species to whole genera.</title>
        <authorList>
            <person name="Goeker M."/>
        </authorList>
    </citation>
    <scope>NUCLEOTIDE SEQUENCE [LARGE SCALE GENOMIC DNA]</scope>
    <source>
        <strain evidence="2 3">DSM 45037</strain>
    </source>
</reference>
<keyword evidence="3" id="KW-1185">Reference proteome</keyword>
<proteinExistence type="predicted"/>
<dbReference type="RefSeq" id="WP_253653204.1">
    <property type="nucleotide sequence ID" value="NZ_BAAAOE010000001.1"/>
</dbReference>
<dbReference type="EMBL" id="JAMTCG010000002">
    <property type="protein sequence ID" value="MCP2159570.1"/>
    <property type="molecule type" value="Genomic_DNA"/>
</dbReference>
<name>A0ABT1GX93_9NOCA</name>
<feature type="domain" description="AB hydrolase-1" evidence="1">
    <location>
        <begin position="54"/>
        <end position="272"/>
    </location>
</feature>
<protein>
    <submittedName>
        <fullName evidence="2">Pimeloyl-ACP methyl ester carboxylesterase</fullName>
    </submittedName>
</protein>
<dbReference type="PRINTS" id="PR00111">
    <property type="entry name" value="ABHYDROLASE"/>
</dbReference>
<dbReference type="PANTHER" id="PTHR43798">
    <property type="entry name" value="MONOACYLGLYCEROL LIPASE"/>
    <property type="match status" value="1"/>
</dbReference>
<accession>A0ABT1GX93</accession>
<dbReference type="SUPFAM" id="SSF53474">
    <property type="entry name" value="alpha/beta-Hydrolases"/>
    <property type="match status" value="1"/>
</dbReference>
<dbReference type="Pfam" id="PF00561">
    <property type="entry name" value="Abhydrolase_1"/>
    <property type="match status" value="1"/>
</dbReference>
<dbReference type="InterPro" id="IPR029058">
    <property type="entry name" value="AB_hydrolase_fold"/>
</dbReference>
<sequence>MALTLVDRIAARIGRRFATYPTADVPAGAVVELPGRGGSTFVTDSGPDDPDAVPVMLLHSVMTTGLLTWYPTLPDLTRRFRAITMDQRWHGRGISSETFFLDDCADDVVALADVLGIDRFVAAGFSMGGGIAQLVAHRHPDRVRGLVLAATGPYFGTRNSGHRALDGVTTLVTRHLVHRLPGLPTEALDERGLADGAWALRQVRAGRLSRMDEIGDGLGAFDSREWLSDIAVPTAVCLTTADRVVPPARQQLLLDGIPGAVRVDVPAGHACCVLEPDAFVGPFVRACEHAAGLTPIPPGGIGDSTPDEVSSP</sequence>
<gene>
    <name evidence="2" type="ORF">LX12_000749</name>
</gene>